<comment type="caution">
    <text evidence="3">The sequence shown here is derived from an EMBL/GenBank/DDBJ whole genome shotgun (WGS) entry which is preliminary data.</text>
</comment>
<protein>
    <recommendedName>
        <fullName evidence="2">Acyltransferase 3 domain-containing protein</fullName>
    </recommendedName>
</protein>
<dbReference type="AlphaFoldDB" id="A0A2S6NK19"/>
<feature type="transmembrane region" description="Helical" evidence="1">
    <location>
        <begin position="420"/>
        <end position="447"/>
    </location>
</feature>
<evidence type="ECO:0000313" key="3">
    <source>
        <dbReference type="EMBL" id="PPQ35302.1"/>
    </source>
</evidence>
<feature type="transmembrane region" description="Helical" evidence="1">
    <location>
        <begin position="307"/>
        <end position="332"/>
    </location>
</feature>
<dbReference type="InterPro" id="IPR002656">
    <property type="entry name" value="Acyl_transf_3_dom"/>
</dbReference>
<feature type="transmembrane region" description="Helical" evidence="1">
    <location>
        <begin position="241"/>
        <end position="261"/>
    </location>
</feature>
<evidence type="ECO:0000313" key="4">
    <source>
        <dbReference type="Proteomes" id="UP000239724"/>
    </source>
</evidence>
<evidence type="ECO:0000256" key="1">
    <source>
        <dbReference type="SAM" id="Phobius"/>
    </source>
</evidence>
<sequence length="499" mass="52070">MAVAGAPSTSFDGINTARRGCLACARHDGTATAAAILTPIRRKGASSSAPRQLSSASLPDCPLAARLAGSWQGPGVSVVGLHGNPNSEMTQSAGDAFARRVGYLESIRGLASLQVLVLHVLTAFAPVLVFSTLATGTIAGLVRESPLFFIYDGYSAVYLFFVLSGTVLTAAFAPRLDRPGALLAGRVTRLLVPAAAACIFSFAIKLAVGSPNVAAGALTHSSWLASLWRPPPGVGFLVRDAVVNGLFLGYAGMGTPTLLGFGRWLDPVTLAYVAPIWTLSVELQGSVLVLLLTLAQRRSRTSWLLTLAAATTFLARTHFLCFIAGHVLAVALRRGRLPDLPRAVTVALIAAGIFLCVRAEVWQAPVLAKVCQAHLLAILPCTPHPQKVLGALVLYFGLVTSPAIRAALTRPMLIGLGRLSFSIYLVHWPIVFGLGALLLVTAAPMIGLRAARLATVVVVLGASLVAAAAFARIDAGAIILGRRVRDASGGRPAPARMAR</sequence>
<proteinExistence type="predicted"/>
<keyword evidence="1" id="KW-1133">Transmembrane helix</keyword>
<organism evidence="3 4">
    <name type="scientific">Rhodopila globiformis</name>
    <name type="common">Rhodopseudomonas globiformis</name>
    <dbReference type="NCBI Taxonomy" id="1071"/>
    <lineage>
        <taxon>Bacteria</taxon>
        <taxon>Pseudomonadati</taxon>
        <taxon>Pseudomonadota</taxon>
        <taxon>Alphaproteobacteria</taxon>
        <taxon>Acetobacterales</taxon>
        <taxon>Acetobacteraceae</taxon>
        <taxon>Rhodopila</taxon>
    </lineage>
</organism>
<keyword evidence="4" id="KW-1185">Reference proteome</keyword>
<keyword evidence="1" id="KW-0812">Transmembrane</keyword>
<accession>A0A2S6NK19</accession>
<reference evidence="3 4" key="1">
    <citation type="journal article" date="2018" name="Arch. Microbiol.">
        <title>New insights into the metabolic potential of the phototrophic purple bacterium Rhodopila globiformis DSM 161(T) from its draft genome sequence and evidence for a vanadium-dependent nitrogenase.</title>
        <authorList>
            <person name="Imhoff J.F."/>
            <person name="Rahn T."/>
            <person name="Kunzel S."/>
            <person name="Neulinger S.C."/>
        </authorList>
    </citation>
    <scope>NUCLEOTIDE SEQUENCE [LARGE SCALE GENOMIC DNA]</scope>
    <source>
        <strain evidence="3 4">DSM 161</strain>
    </source>
</reference>
<dbReference type="PANTHER" id="PTHR23028">
    <property type="entry name" value="ACETYLTRANSFERASE"/>
    <property type="match status" value="1"/>
</dbReference>
<name>A0A2S6NK19_RHOGL</name>
<dbReference type="Pfam" id="PF01757">
    <property type="entry name" value="Acyl_transf_3"/>
    <property type="match status" value="1"/>
</dbReference>
<gene>
    <name evidence="3" type="ORF">CCS01_08125</name>
</gene>
<dbReference type="GO" id="GO:0016747">
    <property type="term" value="F:acyltransferase activity, transferring groups other than amino-acyl groups"/>
    <property type="evidence" value="ECO:0007669"/>
    <property type="project" value="InterPro"/>
</dbReference>
<feature type="transmembrane region" description="Helical" evidence="1">
    <location>
        <begin position="154"/>
        <end position="176"/>
    </location>
</feature>
<dbReference type="InterPro" id="IPR050879">
    <property type="entry name" value="Acyltransferase_3"/>
</dbReference>
<dbReference type="EMBL" id="NHRY01000075">
    <property type="protein sequence ID" value="PPQ35302.1"/>
    <property type="molecule type" value="Genomic_DNA"/>
</dbReference>
<evidence type="ECO:0000259" key="2">
    <source>
        <dbReference type="Pfam" id="PF01757"/>
    </source>
</evidence>
<feature type="domain" description="Acyltransferase 3" evidence="2">
    <location>
        <begin position="102"/>
        <end position="468"/>
    </location>
</feature>
<feature type="transmembrane region" description="Helical" evidence="1">
    <location>
        <begin position="188"/>
        <end position="208"/>
    </location>
</feature>
<feature type="transmembrane region" description="Helical" evidence="1">
    <location>
        <begin position="453"/>
        <end position="473"/>
    </location>
</feature>
<keyword evidence="1" id="KW-0472">Membrane</keyword>
<feature type="transmembrane region" description="Helical" evidence="1">
    <location>
        <begin position="388"/>
        <end position="408"/>
    </location>
</feature>
<feature type="transmembrane region" description="Helical" evidence="1">
    <location>
        <begin position="116"/>
        <end position="142"/>
    </location>
</feature>
<feature type="transmembrane region" description="Helical" evidence="1">
    <location>
        <begin position="344"/>
        <end position="368"/>
    </location>
</feature>
<dbReference type="Proteomes" id="UP000239724">
    <property type="component" value="Unassembled WGS sequence"/>
</dbReference>
<feature type="transmembrane region" description="Helical" evidence="1">
    <location>
        <begin position="273"/>
        <end position="295"/>
    </location>
</feature>
<dbReference type="PANTHER" id="PTHR23028:SF134">
    <property type="entry name" value="PUTATIVE (AFU_ORTHOLOGUE AFUA_4G08520)-RELATED"/>
    <property type="match status" value="1"/>
</dbReference>